<proteinExistence type="predicted"/>
<reference evidence="1 2" key="1">
    <citation type="submission" date="2018-10" db="EMBL/GenBank/DDBJ databases">
        <title>Genomic Encyclopedia of Type Strains, Phase IV (KMG-IV): sequencing the most valuable type-strain genomes for metagenomic binning, comparative biology and taxonomic classification.</title>
        <authorList>
            <person name="Goeker M."/>
        </authorList>
    </citation>
    <scope>NUCLEOTIDE SEQUENCE [LARGE SCALE GENOMIC DNA]</scope>
    <source>
        <strain evidence="1 2">DSM 3303</strain>
    </source>
</reference>
<comment type="caution">
    <text evidence="1">The sequence shown here is derived from an EMBL/GenBank/DDBJ whole genome shotgun (WGS) entry which is preliminary data.</text>
</comment>
<organism evidence="1 2">
    <name type="scientific">Vogesella indigofera</name>
    <name type="common">Pseudomonas indigofera</name>
    <dbReference type="NCBI Taxonomy" id="45465"/>
    <lineage>
        <taxon>Bacteria</taxon>
        <taxon>Pseudomonadati</taxon>
        <taxon>Pseudomonadota</taxon>
        <taxon>Betaproteobacteria</taxon>
        <taxon>Neisseriales</taxon>
        <taxon>Chromobacteriaceae</taxon>
        <taxon>Vogesella</taxon>
    </lineage>
</organism>
<dbReference type="AlphaFoldDB" id="A0A495B386"/>
<accession>A0A495B386</accession>
<sequence length="1009" mass="104558">MSPNGLGKLHKASGIHTSAICRTAGFKQPLFRFFALLFSTLFLLLTTNPAAAAAPVGIQNTLEGCRNNGDITLPNGSGQFVCPDDVYTSGNLGKGWNELDLVPYRLTVDAGNSAPATQTYTIAVVVDHEDAGKPGYDVLSTLTKNVALSSGTCSITNISAQMVLEPGIGGTDKSLYRLVTISQDKNSTCVFDYYARLALGSHLYPGSSLHANLANEAFGTAGIGARDVSIPVKEILPQELRKDMTASQDTDYSWNITKQANPTDVSFGNVCAEGFDDQLPVEITIQWTRSAAINGMITVTTNVYAKNPASRTITVSVSDKIYKGLTPTTQVGSTANSGEVDVAAKTEVLVLTNQQTLPASDGDQGAFNDVATATYIDKATGIAVPGNTTATASAAISTGTTTNATAVITDTESITGNFLQFSVDSLGGSVAGSFNPAYVLGTKTVGPVNWTSGEQSSSGSVVFMKTIHLNGQKITSGTLTDTATLTPKDGSPQVSGPVNVAIVSSSAAELKIDKSIDAESMSFLAAGEKYVIRFTITRLGDATYQDSKELVFNFGDSGATKSVSLTGLVPDTYQVVEETVFVNAANVEAIGVLADATSNSRSVDLTVTDSTPICLGTAVFANKRAFGPATAEVQKVTDPVLQSGDADFKWSFTLTGPGAGTGVLAEADAGGGAVAFEAGGQPFSLSEGVYTVTETLKSGWDLNSVNSDPAATTCSFTVNYPADAGKVFSCLFKNTKRAEVQVIKTFNGAPITGSEVFTFSLRTGASAAADGTILQTLQANAGNGGTITFDKVVPGDYQLCEQGILAGWTTSLSSMPGAFSPPNGGDNSTTCVGFSAAAGQSVSFTIDNVPPPGGQAHTIGYWKNWASCKQSGGKQAPVLDQTMALAEPTGIQVNSFYLHGDVANPDVAPDCSKAVSLLNKSTFSGTKKASDPLFNMAAQLVAAELNYAAGATTCAKVSEAIVAANALLTKYQFTGYGYTGKVSATDASLARSLATRLDNYNNNLPSACL</sequence>
<dbReference type="Proteomes" id="UP000279384">
    <property type="component" value="Unassembled WGS sequence"/>
</dbReference>
<dbReference type="EMBL" id="RBID01000017">
    <property type="protein sequence ID" value="RKQ55422.1"/>
    <property type="molecule type" value="Genomic_DNA"/>
</dbReference>
<evidence type="ECO:0000313" key="2">
    <source>
        <dbReference type="Proteomes" id="UP000279384"/>
    </source>
</evidence>
<evidence type="ECO:0000313" key="1">
    <source>
        <dbReference type="EMBL" id="RKQ55422.1"/>
    </source>
</evidence>
<gene>
    <name evidence="1" type="ORF">C8E02_2800</name>
</gene>
<protein>
    <submittedName>
        <fullName evidence="1">Uncharacterized protein</fullName>
    </submittedName>
</protein>
<name>A0A495B386_VOGIN</name>